<comment type="caution">
    <text evidence="1">The sequence shown here is derived from an EMBL/GenBank/DDBJ whole genome shotgun (WGS) entry which is preliminary data.</text>
</comment>
<dbReference type="RefSeq" id="WP_279616973.1">
    <property type="nucleotide sequence ID" value="NZ_JBIRUT010000013.1"/>
</dbReference>
<reference evidence="1 2" key="1">
    <citation type="submission" date="2024-10" db="EMBL/GenBank/DDBJ databases">
        <title>The Natural Products Discovery Center: Release of the First 8490 Sequenced Strains for Exploring Actinobacteria Biosynthetic Diversity.</title>
        <authorList>
            <person name="Kalkreuter E."/>
            <person name="Kautsar S.A."/>
            <person name="Yang D."/>
            <person name="Bader C.D."/>
            <person name="Teijaro C.N."/>
            <person name="Fluegel L."/>
            <person name="Davis C.M."/>
            <person name="Simpson J.R."/>
            <person name="Lauterbach L."/>
            <person name="Steele A.D."/>
            <person name="Gui C."/>
            <person name="Meng S."/>
            <person name="Li G."/>
            <person name="Viehrig K."/>
            <person name="Ye F."/>
            <person name="Su P."/>
            <person name="Kiefer A.F."/>
            <person name="Nichols A."/>
            <person name="Cepeda A.J."/>
            <person name="Yan W."/>
            <person name="Fan B."/>
            <person name="Jiang Y."/>
            <person name="Adhikari A."/>
            <person name="Zheng C.-J."/>
            <person name="Schuster L."/>
            <person name="Cowan T.M."/>
            <person name="Smanski M.J."/>
            <person name="Chevrette M.G."/>
            <person name="De Carvalho L.P.S."/>
            <person name="Shen B."/>
        </authorList>
    </citation>
    <scope>NUCLEOTIDE SEQUENCE [LARGE SCALE GENOMIC DNA]</scope>
    <source>
        <strain evidence="1 2">NPDC020295</strain>
    </source>
</reference>
<name>A0ABW7VC34_STROI</name>
<evidence type="ECO:0000313" key="2">
    <source>
        <dbReference type="Proteomes" id="UP001611397"/>
    </source>
</evidence>
<proteinExistence type="predicted"/>
<dbReference type="EMBL" id="JBIRWM010000012">
    <property type="protein sequence ID" value="MFI2158953.1"/>
    <property type="molecule type" value="Genomic_DNA"/>
</dbReference>
<accession>A0ABW7VC34</accession>
<gene>
    <name evidence="1" type="ORF">ACH49L_25205</name>
</gene>
<keyword evidence="2" id="KW-1185">Reference proteome</keyword>
<sequence>MVGLLAVAQTMVPAAAAPVQADWSMRAEQGDFASAVRLVGQAM</sequence>
<organism evidence="1 2">
    <name type="scientific">Streptomyces olivaceoviridis</name>
    <name type="common">Streptomyces corchorusii</name>
    <dbReference type="NCBI Taxonomy" id="1921"/>
    <lineage>
        <taxon>Bacteria</taxon>
        <taxon>Bacillati</taxon>
        <taxon>Actinomycetota</taxon>
        <taxon>Actinomycetes</taxon>
        <taxon>Kitasatosporales</taxon>
        <taxon>Streptomycetaceae</taxon>
        <taxon>Streptomyces</taxon>
    </lineage>
</organism>
<protein>
    <submittedName>
        <fullName evidence="1">Uncharacterized protein</fullName>
    </submittedName>
</protein>
<dbReference type="Proteomes" id="UP001611397">
    <property type="component" value="Unassembled WGS sequence"/>
</dbReference>
<evidence type="ECO:0000313" key="1">
    <source>
        <dbReference type="EMBL" id="MFI2158953.1"/>
    </source>
</evidence>